<organism evidence="1 2">
    <name type="scientific">Arthrobacter cryoconiti</name>
    <dbReference type="NCBI Taxonomy" id="748907"/>
    <lineage>
        <taxon>Bacteria</taxon>
        <taxon>Bacillati</taxon>
        <taxon>Actinomycetota</taxon>
        <taxon>Actinomycetes</taxon>
        <taxon>Micrococcales</taxon>
        <taxon>Micrococcaceae</taxon>
        <taxon>Arthrobacter</taxon>
    </lineage>
</organism>
<gene>
    <name evidence="1" type="ORF">ACFOW9_15915</name>
</gene>
<dbReference type="EMBL" id="JBHSCQ010000022">
    <property type="protein sequence ID" value="MFC4267095.1"/>
    <property type="molecule type" value="Genomic_DNA"/>
</dbReference>
<proteinExistence type="predicted"/>
<protein>
    <submittedName>
        <fullName evidence="1">Uncharacterized protein</fullName>
    </submittedName>
</protein>
<name>A0ABV8R3S2_9MICC</name>
<evidence type="ECO:0000313" key="1">
    <source>
        <dbReference type="EMBL" id="MFC4267095.1"/>
    </source>
</evidence>
<dbReference type="Proteomes" id="UP001595773">
    <property type="component" value="Unassembled WGS sequence"/>
</dbReference>
<dbReference type="RefSeq" id="WP_230065698.1">
    <property type="nucleotide sequence ID" value="NZ_BAABLL010000010.1"/>
</dbReference>
<evidence type="ECO:0000313" key="2">
    <source>
        <dbReference type="Proteomes" id="UP001595773"/>
    </source>
</evidence>
<accession>A0ABV8R3S2</accession>
<comment type="caution">
    <text evidence="1">The sequence shown here is derived from an EMBL/GenBank/DDBJ whole genome shotgun (WGS) entry which is preliminary data.</text>
</comment>
<reference evidence="2" key="1">
    <citation type="journal article" date="2019" name="Int. J. Syst. Evol. Microbiol.">
        <title>The Global Catalogue of Microorganisms (GCM) 10K type strain sequencing project: providing services to taxonomists for standard genome sequencing and annotation.</title>
        <authorList>
            <consortium name="The Broad Institute Genomics Platform"/>
            <consortium name="The Broad Institute Genome Sequencing Center for Infectious Disease"/>
            <person name="Wu L."/>
            <person name="Ma J."/>
        </authorList>
    </citation>
    <scope>NUCLEOTIDE SEQUENCE [LARGE SCALE GENOMIC DNA]</scope>
    <source>
        <strain evidence="2">CGMCC 1.10698</strain>
    </source>
</reference>
<sequence>MCTEFRNPKTWGSGNLIVIDRAGIALPANGLPTDAEKVINEVLNLNAKHLVDVRKTILRAWRKEILQKSGRQKGLSGTARSQITLRIRTQASKSEYPSTLLSLADTLAR</sequence>
<keyword evidence="2" id="KW-1185">Reference proteome</keyword>